<evidence type="ECO:0000313" key="1">
    <source>
        <dbReference type="EMBL" id="OQS32597.1"/>
    </source>
</evidence>
<evidence type="ECO:0000313" key="2">
    <source>
        <dbReference type="Proteomes" id="UP000192721"/>
    </source>
</evidence>
<dbReference type="EMBL" id="MUKV01000045">
    <property type="protein sequence ID" value="OQS32597.1"/>
    <property type="molecule type" value="Genomic_DNA"/>
</dbReference>
<dbReference type="Pfam" id="PF08875">
    <property type="entry name" value="DUF1833"/>
    <property type="match status" value="1"/>
</dbReference>
<evidence type="ECO:0008006" key="3">
    <source>
        <dbReference type="Google" id="ProtNLM"/>
    </source>
</evidence>
<proteinExistence type="predicted"/>
<dbReference type="RefSeq" id="WP_081556917.1">
    <property type="nucleotide sequence ID" value="NZ_MUKV01000045.1"/>
</dbReference>
<comment type="caution">
    <text evidence="1">The sequence shown here is derived from an EMBL/GenBank/DDBJ whole genome shotgun (WGS) entry which is preliminary data.</text>
</comment>
<organism evidence="1 2">
    <name type="scientific">Chromobacterium haemolyticum</name>
    <dbReference type="NCBI Taxonomy" id="394935"/>
    <lineage>
        <taxon>Bacteria</taxon>
        <taxon>Pseudomonadati</taxon>
        <taxon>Pseudomonadota</taxon>
        <taxon>Betaproteobacteria</taxon>
        <taxon>Neisseriales</taxon>
        <taxon>Chromobacteriaceae</taxon>
        <taxon>Chromobacterium</taxon>
    </lineage>
</organism>
<protein>
    <recommendedName>
        <fullName evidence="3">DUF1833 domain-containing protein</fullName>
    </recommendedName>
</protein>
<reference evidence="1 2" key="1">
    <citation type="submission" date="2017-02" db="EMBL/GenBank/DDBJ databases">
        <title>Chromobacterium haemolyticum H5244.</title>
        <authorList>
            <person name="Gulvik C.A."/>
        </authorList>
    </citation>
    <scope>NUCLEOTIDE SEQUENCE [LARGE SCALE GENOMIC DNA]</scope>
    <source>
        <strain evidence="1 2">H5244</strain>
    </source>
</reference>
<name>A0A1W0CCX7_9NEIS</name>
<accession>A0A1W0CCX7</accession>
<gene>
    <name evidence="1" type="ORF">B0T45_21585</name>
</gene>
<sequence>MTRRYSQAAREAMNATAADDVMLVLLEIRHPQLALPVRLVNDVQNIVVEGNEFIACAFDVTLPDDTDNRLPSAKLEIDNIGRELTQWLEISGGGTGATCRILQVMRSTPQLVEFDMTMDLSGLSMDHVKVSGTLGFADTLNQPAVTVYYRPETAPALF</sequence>
<dbReference type="InterPro" id="IPR014974">
    <property type="entry name" value="DUF1833"/>
</dbReference>
<dbReference type="Proteomes" id="UP000192721">
    <property type="component" value="Unassembled WGS sequence"/>
</dbReference>
<dbReference type="AlphaFoldDB" id="A0A1W0CCX7"/>